<dbReference type="RefSeq" id="WP_131849633.1">
    <property type="nucleotide sequence ID" value="NZ_SLXV01000042.1"/>
</dbReference>
<dbReference type="CDD" id="cd06261">
    <property type="entry name" value="TM_PBP2"/>
    <property type="match status" value="1"/>
</dbReference>
<dbReference type="InterPro" id="IPR035906">
    <property type="entry name" value="MetI-like_sf"/>
</dbReference>
<evidence type="ECO:0000259" key="8">
    <source>
        <dbReference type="PROSITE" id="PS50928"/>
    </source>
</evidence>
<evidence type="ECO:0000256" key="5">
    <source>
        <dbReference type="ARBA" id="ARBA00022989"/>
    </source>
</evidence>
<evidence type="ECO:0000313" key="9">
    <source>
        <dbReference type="EMBL" id="TCP64248.1"/>
    </source>
</evidence>
<protein>
    <submittedName>
        <fullName evidence="9">Peptide/nickel transport system permease protein</fullName>
    </submittedName>
</protein>
<evidence type="ECO:0000256" key="6">
    <source>
        <dbReference type="ARBA" id="ARBA00023136"/>
    </source>
</evidence>
<feature type="transmembrane region" description="Helical" evidence="7">
    <location>
        <begin position="100"/>
        <end position="126"/>
    </location>
</feature>
<evidence type="ECO:0000256" key="4">
    <source>
        <dbReference type="ARBA" id="ARBA00022692"/>
    </source>
</evidence>
<feature type="transmembrane region" description="Helical" evidence="7">
    <location>
        <begin position="214"/>
        <end position="243"/>
    </location>
</feature>
<feature type="transmembrane region" description="Helical" evidence="7">
    <location>
        <begin position="138"/>
        <end position="155"/>
    </location>
</feature>
<evidence type="ECO:0000313" key="10">
    <source>
        <dbReference type="Proteomes" id="UP000294746"/>
    </source>
</evidence>
<feature type="transmembrane region" description="Helical" evidence="7">
    <location>
        <begin position="35"/>
        <end position="56"/>
    </location>
</feature>
<dbReference type="AlphaFoldDB" id="A0A4R2RMS0"/>
<reference evidence="9 10" key="1">
    <citation type="submission" date="2019-03" db="EMBL/GenBank/DDBJ databases">
        <title>Genomic Encyclopedia of Type Strains, Phase IV (KMG-IV): sequencing the most valuable type-strain genomes for metagenomic binning, comparative biology and taxonomic classification.</title>
        <authorList>
            <person name="Goeker M."/>
        </authorList>
    </citation>
    <scope>NUCLEOTIDE SEQUENCE [LARGE SCALE GENOMIC DNA]</scope>
    <source>
        <strain evidence="9 10">DSM 46831</strain>
    </source>
</reference>
<keyword evidence="2 7" id="KW-0813">Transport</keyword>
<dbReference type="Pfam" id="PF12911">
    <property type="entry name" value="OppC_N"/>
    <property type="match status" value="1"/>
</dbReference>
<name>A0A4R2RMS0_9BACL</name>
<sequence length="302" mass="33605">MKVSVELGNKKHLKKEEKHVSPFQLGFQRFLQNKMAFVGLIVLSIIVLLTVASPWLTTHNPELTDLTSQDLPPSGEHFLGTDSMGYDIYSRLVTGGRVSLVVGFCTMFFTVVIGITFGSIAGYFGGKVDSLMMRFTDLMLNFPFLVFVLFLISIFEKTTVPLLITALALTSWPTTTRLVRGIFLSLREMEYVQSAKAVGNKNFRIIFRHMMPNAIAPIIVNATLLMAQMISIEAALSFLGFGIPDPTPAWGGMLNDGMDYTVMTEKPWQWIPAGVLIVFTVLSINFIGDGLRDAFDTKSTRR</sequence>
<comment type="subcellular location">
    <subcellularLocation>
        <location evidence="1 7">Cell membrane</location>
        <topology evidence="1 7">Multi-pass membrane protein</topology>
    </subcellularLocation>
</comment>
<dbReference type="InterPro" id="IPR053523">
    <property type="entry name" value="Oligopeptide_permease_AppC"/>
</dbReference>
<dbReference type="PROSITE" id="PS50928">
    <property type="entry name" value="ABC_TM1"/>
    <property type="match status" value="1"/>
</dbReference>
<dbReference type="InterPro" id="IPR050366">
    <property type="entry name" value="BP-dependent_transpt_permease"/>
</dbReference>
<dbReference type="Proteomes" id="UP000294746">
    <property type="component" value="Unassembled WGS sequence"/>
</dbReference>
<feature type="transmembrane region" description="Helical" evidence="7">
    <location>
        <begin position="268"/>
        <end position="288"/>
    </location>
</feature>
<evidence type="ECO:0000256" key="3">
    <source>
        <dbReference type="ARBA" id="ARBA00022475"/>
    </source>
</evidence>
<dbReference type="InterPro" id="IPR000515">
    <property type="entry name" value="MetI-like"/>
</dbReference>
<proteinExistence type="inferred from homology"/>
<comment type="caution">
    <text evidence="9">The sequence shown here is derived from an EMBL/GenBank/DDBJ whole genome shotgun (WGS) entry which is preliminary data.</text>
</comment>
<evidence type="ECO:0000256" key="2">
    <source>
        <dbReference type="ARBA" id="ARBA00022448"/>
    </source>
</evidence>
<keyword evidence="4 7" id="KW-0812">Transmembrane</keyword>
<dbReference type="GO" id="GO:0055085">
    <property type="term" value="P:transmembrane transport"/>
    <property type="evidence" value="ECO:0007669"/>
    <property type="project" value="InterPro"/>
</dbReference>
<keyword evidence="6 7" id="KW-0472">Membrane</keyword>
<evidence type="ECO:0000256" key="7">
    <source>
        <dbReference type="RuleBase" id="RU363032"/>
    </source>
</evidence>
<dbReference type="InterPro" id="IPR025966">
    <property type="entry name" value="OppC_N"/>
</dbReference>
<dbReference type="EMBL" id="SLXV01000042">
    <property type="protein sequence ID" value="TCP64248.1"/>
    <property type="molecule type" value="Genomic_DNA"/>
</dbReference>
<comment type="similarity">
    <text evidence="7">Belongs to the binding-protein-dependent transport system permease family.</text>
</comment>
<dbReference type="OrthoDB" id="9797472at2"/>
<dbReference type="Gene3D" id="1.10.3720.10">
    <property type="entry name" value="MetI-like"/>
    <property type="match status" value="1"/>
</dbReference>
<evidence type="ECO:0000256" key="1">
    <source>
        <dbReference type="ARBA" id="ARBA00004651"/>
    </source>
</evidence>
<accession>A0A4R2RMS0</accession>
<dbReference type="PANTHER" id="PTHR43386:SF1">
    <property type="entry name" value="D,D-DIPEPTIDE TRANSPORT SYSTEM PERMEASE PROTEIN DDPC-RELATED"/>
    <property type="match status" value="1"/>
</dbReference>
<feature type="domain" description="ABC transmembrane type-1" evidence="8">
    <location>
        <begin position="96"/>
        <end position="288"/>
    </location>
</feature>
<keyword evidence="3" id="KW-1003">Cell membrane</keyword>
<gene>
    <name evidence="9" type="ORF">EDD57_14213</name>
</gene>
<dbReference type="SUPFAM" id="SSF161098">
    <property type="entry name" value="MetI-like"/>
    <property type="match status" value="1"/>
</dbReference>
<keyword evidence="10" id="KW-1185">Reference proteome</keyword>
<organism evidence="9 10">
    <name type="scientific">Baia soyae</name>
    <dbReference type="NCBI Taxonomy" id="1544746"/>
    <lineage>
        <taxon>Bacteria</taxon>
        <taxon>Bacillati</taxon>
        <taxon>Bacillota</taxon>
        <taxon>Bacilli</taxon>
        <taxon>Bacillales</taxon>
        <taxon>Thermoactinomycetaceae</taxon>
        <taxon>Baia</taxon>
    </lineage>
</organism>
<dbReference type="PANTHER" id="PTHR43386">
    <property type="entry name" value="OLIGOPEPTIDE TRANSPORT SYSTEM PERMEASE PROTEIN APPC"/>
    <property type="match status" value="1"/>
</dbReference>
<keyword evidence="5 7" id="KW-1133">Transmembrane helix</keyword>
<dbReference type="Pfam" id="PF00528">
    <property type="entry name" value="BPD_transp_1"/>
    <property type="match status" value="1"/>
</dbReference>
<dbReference type="NCBIfam" id="NF045476">
    <property type="entry name" value="Opp4C"/>
    <property type="match status" value="1"/>
</dbReference>
<dbReference type="GO" id="GO:0005886">
    <property type="term" value="C:plasma membrane"/>
    <property type="evidence" value="ECO:0007669"/>
    <property type="project" value="UniProtKB-SubCell"/>
</dbReference>